<sequence length="298" mass="32866">MSLRAELIRFCLPWFMRPRSRADIQIEDVRREVAGFAHLVPPPPRGTELIVVDAGGVKAERIATPRSLPNRYVLHLHGGAYLLGFPALFRDFTWRIADAAGARVLCLDYRLAPEHPFPAAIEDVIAAYRWLISECAEPRHVAFIGDSSGGGLALASMMRLRDEGLPLPAAAVALSPWTDLALTGQSLTEYGSSDPMVPVELMPKAVELYLAGADPRSPYASPLYGDPTGLPSTLIFVGSDEALRDDAMRMAERLRAADRDVELEVWPRMFHVWPMFARILPEGRAAIARIGAFLRSKL</sequence>
<evidence type="ECO:0000313" key="4">
    <source>
        <dbReference type="Proteomes" id="UP000268623"/>
    </source>
</evidence>
<comment type="caution">
    <text evidence="3">The sequence shown here is derived from an EMBL/GenBank/DDBJ whole genome shotgun (WGS) entry which is preliminary data.</text>
</comment>
<dbReference type="Pfam" id="PF07859">
    <property type="entry name" value="Abhydrolase_3"/>
    <property type="match status" value="1"/>
</dbReference>
<dbReference type="Proteomes" id="UP000268623">
    <property type="component" value="Unassembled WGS sequence"/>
</dbReference>
<gene>
    <name evidence="3" type="ORF">D1O30_20045</name>
</gene>
<dbReference type="GO" id="GO:0016787">
    <property type="term" value="F:hydrolase activity"/>
    <property type="evidence" value="ECO:0007669"/>
    <property type="project" value="UniProtKB-KW"/>
</dbReference>
<evidence type="ECO:0000313" key="3">
    <source>
        <dbReference type="EMBL" id="RNJ48120.1"/>
    </source>
</evidence>
<dbReference type="PANTHER" id="PTHR48081">
    <property type="entry name" value="AB HYDROLASE SUPERFAMILY PROTEIN C4A8.06C"/>
    <property type="match status" value="1"/>
</dbReference>
<feature type="domain" description="Alpha/beta hydrolase fold-3" evidence="2">
    <location>
        <begin position="73"/>
        <end position="274"/>
    </location>
</feature>
<protein>
    <submittedName>
        <fullName evidence="3">Alpha/beta hydrolase</fullName>
    </submittedName>
</protein>
<evidence type="ECO:0000259" key="2">
    <source>
        <dbReference type="Pfam" id="PF07859"/>
    </source>
</evidence>
<proteinExistence type="predicted"/>
<dbReference type="RefSeq" id="WP_123177866.1">
    <property type="nucleotide sequence ID" value="NZ_QWDD01000003.1"/>
</dbReference>
<dbReference type="PANTHER" id="PTHR48081:SF8">
    <property type="entry name" value="ALPHA_BETA HYDROLASE FOLD-3 DOMAIN-CONTAINING PROTEIN-RELATED"/>
    <property type="match status" value="1"/>
</dbReference>
<dbReference type="InterPro" id="IPR050300">
    <property type="entry name" value="GDXG_lipolytic_enzyme"/>
</dbReference>
<accession>A0A3M9XML7</accession>
<dbReference type="EMBL" id="QWDD01000003">
    <property type="protein sequence ID" value="RNJ48120.1"/>
    <property type="molecule type" value="Genomic_DNA"/>
</dbReference>
<organism evidence="3 4">
    <name type="scientific">Methylocystis hirsuta</name>
    <dbReference type="NCBI Taxonomy" id="369798"/>
    <lineage>
        <taxon>Bacteria</taxon>
        <taxon>Pseudomonadati</taxon>
        <taxon>Pseudomonadota</taxon>
        <taxon>Alphaproteobacteria</taxon>
        <taxon>Hyphomicrobiales</taxon>
        <taxon>Methylocystaceae</taxon>
        <taxon>Methylocystis</taxon>
    </lineage>
</organism>
<dbReference type="Gene3D" id="3.40.50.1820">
    <property type="entry name" value="alpha/beta hydrolase"/>
    <property type="match status" value="1"/>
</dbReference>
<dbReference type="OrthoDB" id="9806180at2"/>
<evidence type="ECO:0000256" key="1">
    <source>
        <dbReference type="ARBA" id="ARBA00022801"/>
    </source>
</evidence>
<dbReference type="InterPro" id="IPR013094">
    <property type="entry name" value="AB_hydrolase_3"/>
</dbReference>
<keyword evidence="1 3" id="KW-0378">Hydrolase</keyword>
<dbReference type="SUPFAM" id="SSF53474">
    <property type="entry name" value="alpha/beta-Hydrolases"/>
    <property type="match status" value="1"/>
</dbReference>
<dbReference type="InterPro" id="IPR029058">
    <property type="entry name" value="AB_hydrolase_fold"/>
</dbReference>
<reference evidence="3 4" key="1">
    <citation type="submission" date="2018-08" db="EMBL/GenBank/DDBJ databases">
        <title>Genome sequence of Methylocystis hirsuta CSC1, a methanotroph able to accumulate PHAs.</title>
        <authorList>
            <person name="Bordel S."/>
            <person name="Rodriguez E."/>
            <person name="Gancedo J."/>
            <person name="Munoz R."/>
        </authorList>
    </citation>
    <scope>NUCLEOTIDE SEQUENCE [LARGE SCALE GENOMIC DNA]</scope>
    <source>
        <strain evidence="3 4">CSC1</strain>
    </source>
</reference>
<name>A0A3M9XML7_9HYPH</name>
<keyword evidence="4" id="KW-1185">Reference proteome</keyword>
<dbReference type="AlphaFoldDB" id="A0A3M9XML7"/>